<feature type="transmembrane region" description="Helical" evidence="11">
    <location>
        <begin position="485"/>
        <end position="501"/>
    </location>
</feature>
<feature type="transmembrane region" description="Helical" evidence="11">
    <location>
        <begin position="462"/>
        <end position="480"/>
    </location>
</feature>
<feature type="transmembrane region" description="Helical" evidence="11">
    <location>
        <begin position="163"/>
        <end position="183"/>
    </location>
</feature>
<dbReference type="RefSeq" id="WP_311687251.1">
    <property type="nucleotide sequence ID" value="NZ_JAVRHM010000030.1"/>
</dbReference>
<feature type="transmembrane region" description="Helical" evidence="11">
    <location>
        <begin position="238"/>
        <end position="265"/>
    </location>
</feature>
<dbReference type="Pfam" id="PF07884">
    <property type="entry name" value="VKOR"/>
    <property type="match status" value="1"/>
</dbReference>
<evidence type="ECO:0000256" key="8">
    <source>
        <dbReference type="ARBA" id="ARBA00023157"/>
    </source>
</evidence>
<keyword evidence="9" id="KW-0676">Redox-active center</keyword>
<evidence type="ECO:0000256" key="1">
    <source>
        <dbReference type="ARBA" id="ARBA00004141"/>
    </source>
</evidence>
<feature type="compositionally biased region" description="Polar residues" evidence="10">
    <location>
        <begin position="7"/>
        <end position="21"/>
    </location>
</feature>
<feature type="compositionally biased region" description="Basic and acidic residues" evidence="10">
    <location>
        <begin position="43"/>
        <end position="71"/>
    </location>
</feature>
<evidence type="ECO:0000259" key="12">
    <source>
        <dbReference type="Pfam" id="PF03779"/>
    </source>
</evidence>
<feature type="transmembrane region" description="Helical" evidence="11">
    <location>
        <begin position="507"/>
        <end position="524"/>
    </location>
</feature>
<feature type="transmembrane region" description="Helical" evidence="11">
    <location>
        <begin position="317"/>
        <end position="338"/>
    </location>
</feature>
<name>A0ABU3E6K9_9FLAO</name>
<sequence>MKKKNPNKNAGGQSDNDSNNKQGHKRQGGMGKRGVTRPMAEMPMKKGDGQNDGEGQDKKDRDKDRKSRDDGMMMGMDQRMEMLHMHHMNTLWIYWLLIMLGIWMIASPLTFDYGIGTVEPSGGRDVWLSLADRIAAMKWSDIISGLLLVFFGWRALTPNRPISVWLCCFVGIWISMAPLIFWAPTAVAYLNGTLVGALVIALTILIPGMPNMIMYMKMGSETPQGWSYNPSSWPQRGIMIALAFIGWILSRYMGAFQLGYVDYAWDPFFGNSTENVLNSDMSHSWPISDAALGSLAYTLEFLMGFMGSPSRWRTMPWMVTFFGFLVIPLGFVSIFLVISQPLSVGAWCTFCLVTAIIMLPMIPLQIDEVAAMGQHMIERKKKGDSMWKVFWKGGAPVGKNKDERSPEIMEFPENPWKVYIASIWGMSFPWTLTVSTILGLWLMFAPAVFGVGIETRAADINHLGGALIVVTAVVAMGEVLRLGRYFNVLIGLAVAVAPWFVQESTLALNISSAVAGLAVTVLSIPRGTKTENYGPWDKYVK</sequence>
<evidence type="ECO:0000313" key="15">
    <source>
        <dbReference type="Proteomes" id="UP001261624"/>
    </source>
</evidence>
<feature type="transmembrane region" description="Helical" evidence="11">
    <location>
        <begin position="92"/>
        <end position="116"/>
    </location>
</feature>
<comment type="similarity">
    <text evidence="2">Belongs to the VKOR family.</text>
</comment>
<comment type="subcellular location">
    <subcellularLocation>
        <location evidence="1">Membrane</location>
        <topology evidence="1">Multi-pass membrane protein</topology>
    </subcellularLocation>
</comment>
<dbReference type="InterPro" id="IPR012932">
    <property type="entry name" value="VKOR"/>
</dbReference>
<keyword evidence="5 11" id="KW-1133">Transmembrane helix</keyword>
<feature type="transmembrane region" description="Helical" evidence="11">
    <location>
        <begin position="418"/>
        <end position="442"/>
    </location>
</feature>
<proteinExistence type="inferred from homology"/>
<keyword evidence="8" id="KW-1015">Disulfide bond</keyword>
<feature type="domain" description="SPW repeat-containing integral membrane" evidence="12">
    <location>
        <begin position="430"/>
        <end position="523"/>
    </location>
</feature>
<comment type="caution">
    <text evidence="14">The sequence shown here is derived from an EMBL/GenBank/DDBJ whole genome shotgun (WGS) entry which is preliminary data.</text>
</comment>
<evidence type="ECO:0000256" key="2">
    <source>
        <dbReference type="ARBA" id="ARBA00006214"/>
    </source>
</evidence>
<evidence type="ECO:0000256" key="9">
    <source>
        <dbReference type="ARBA" id="ARBA00023284"/>
    </source>
</evidence>
<evidence type="ECO:0000256" key="11">
    <source>
        <dbReference type="SAM" id="Phobius"/>
    </source>
</evidence>
<protein>
    <submittedName>
        <fullName evidence="14">Vitamin K epoxide reductase family protein</fullName>
    </submittedName>
</protein>
<evidence type="ECO:0000313" key="14">
    <source>
        <dbReference type="EMBL" id="MDT0691631.1"/>
    </source>
</evidence>
<evidence type="ECO:0000256" key="7">
    <source>
        <dbReference type="ARBA" id="ARBA00023136"/>
    </source>
</evidence>
<reference evidence="14 15" key="1">
    <citation type="submission" date="2023-09" db="EMBL/GenBank/DDBJ databases">
        <authorList>
            <person name="Rey-Velasco X."/>
        </authorList>
    </citation>
    <scope>NUCLEOTIDE SEQUENCE [LARGE SCALE GENOMIC DNA]</scope>
    <source>
        <strain evidence="14 15">F188</strain>
    </source>
</reference>
<feature type="region of interest" description="Disordered" evidence="10">
    <location>
        <begin position="1"/>
        <end position="71"/>
    </location>
</feature>
<accession>A0ABU3E6K9</accession>
<evidence type="ECO:0000256" key="4">
    <source>
        <dbReference type="ARBA" id="ARBA00022719"/>
    </source>
</evidence>
<evidence type="ECO:0000259" key="13">
    <source>
        <dbReference type="Pfam" id="PF07884"/>
    </source>
</evidence>
<keyword evidence="4" id="KW-0874">Quinone</keyword>
<dbReference type="InterPro" id="IPR038354">
    <property type="entry name" value="VKOR_sf"/>
</dbReference>
<evidence type="ECO:0000256" key="6">
    <source>
        <dbReference type="ARBA" id="ARBA00023002"/>
    </source>
</evidence>
<feature type="transmembrane region" description="Helical" evidence="11">
    <location>
        <begin position="344"/>
        <end position="366"/>
    </location>
</feature>
<dbReference type="Proteomes" id="UP001261624">
    <property type="component" value="Unassembled WGS sequence"/>
</dbReference>
<feature type="domain" description="Vitamin K epoxide reductase" evidence="13">
    <location>
        <begin position="238"/>
        <end position="365"/>
    </location>
</feature>
<evidence type="ECO:0000256" key="5">
    <source>
        <dbReference type="ARBA" id="ARBA00022989"/>
    </source>
</evidence>
<keyword evidence="6" id="KW-0560">Oxidoreductase</keyword>
<keyword evidence="15" id="KW-1185">Reference proteome</keyword>
<dbReference type="InterPro" id="IPR005530">
    <property type="entry name" value="SPW"/>
</dbReference>
<organism evidence="14 15">
    <name type="scientific">Autumnicola patrickiae</name>
    <dbReference type="NCBI Taxonomy" id="3075591"/>
    <lineage>
        <taxon>Bacteria</taxon>
        <taxon>Pseudomonadati</taxon>
        <taxon>Bacteroidota</taxon>
        <taxon>Flavobacteriia</taxon>
        <taxon>Flavobacteriales</taxon>
        <taxon>Flavobacteriaceae</taxon>
        <taxon>Autumnicola</taxon>
    </lineage>
</organism>
<dbReference type="Gene3D" id="1.20.1440.130">
    <property type="entry name" value="VKOR domain"/>
    <property type="match status" value="1"/>
</dbReference>
<evidence type="ECO:0000256" key="3">
    <source>
        <dbReference type="ARBA" id="ARBA00022692"/>
    </source>
</evidence>
<gene>
    <name evidence="14" type="ORF">RM549_17700</name>
</gene>
<dbReference type="EMBL" id="JAVRHM010000030">
    <property type="protein sequence ID" value="MDT0691631.1"/>
    <property type="molecule type" value="Genomic_DNA"/>
</dbReference>
<dbReference type="CDD" id="cd12919">
    <property type="entry name" value="VKOR_2"/>
    <property type="match status" value="1"/>
</dbReference>
<feature type="transmembrane region" description="Helical" evidence="11">
    <location>
        <begin position="189"/>
        <end position="208"/>
    </location>
</feature>
<evidence type="ECO:0000256" key="10">
    <source>
        <dbReference type="SAM" id="MobiDB-lite"/>
    </source>
</evidence>
<keyword evidence="3 11" id="KW-0812">Transmembrane</keyword>
<feature type="transmembrane region" description="Helical" evidence="11">
    <location>
        <begin position="136"/>
        <end position="156"/>
    </location>
</feature>
<dbReference type="Pfam" id="PF03779">
    <property type="entry name" value="SPW"/>
    <property type="match status" value="1"/>
</dbReference>
<keyword evidence="7 11" id="KW-0472">Membrane</keyword>